<sequence length="310" mass="32654">MDTQWPQGMGLVKPMEGFASSMTTAAASPTTSGNAGAARPPVTERRPRPSKEHTLNCPRCNSTNTKFCYYNNYSLTQPRYFCKTCRRYWTEGGSLRNVPVGGGSRKNKRTSSLSSSTAAGATTTTTTTAAVATAPVPKKLHADLIPPYISLSSSSSRVLHEGQDLNLAFHQHGYGADIPSLESGGNAAFGSLSAMELLKGRMSARGLGSFMPLLQPPPLPDYITTGFGSIEEFRPPTLNFPIDGTGAGYGSLSGVDQESAAAAGGSKLLFPFEDLKPVAAPNNEQLEQNKGQVGADPPGFWSGIIGGGSW</sequence>
<dbReference type="EMBL" id="CP136894">
    <property type="protein sequence ID" value="WOL07010.1"/>
    <property type="molecule type" value="Genomic_DNA"/>
</dbReference>
<comment type="subcellular location">
    <subcellularLocation>
        <location evidence="8 9">Nucleus</location>
    </subcellularLocation>
</comment>
<keyword evidence="7 8" id="KW-0539">Nucleus</keyword>
<dbReference type="PROSITE" id="PS01361">
    <property type="entry name" value="ZF_DOF_1"/>
    <property type="match status" value="1"/>
</dbReference>
<evidence type="ECO:0000256" key="2">
    <source>
        <dbReference type="ARBA" id="ARBA00022771"/>
    </source>
</evidence>
<accession>A0AAQ3KGM4</accession>
<evidence type="ECO:0000256" key="1">
    <source>
        <dbReference type="ARBA" id="ARBA00022723"/>
    </source>
</evidence>
<evidence type="ECO:0000256" key="9">
    <source>
        <dbReference type="RuleBase" id="RU369094"/>
    </source>
</evidence>
<evidence type="ECO:0000256" key="8">
    <source>
        <dbReference type="PROSITE-ProRule" id="PRU00071"/>
    </source>
</evidence>
<reference evidence="12 13" key="1">
    <citation type="submission" date="2023-10" db="EMBL/GenBank/DDBJ databases">
        <title>Chromosome-scale genome assembly provides insights into flower coloration mechanisms of Canna indica.</title>
        <authorList>
            <person name="Li C."/>
        </authorList>
    </citation>
    <scope>NUCLEOTIDE SEQUENCE [LARGE SCALE GENOMIC DNA]</scope>
    <source>
        <tissue evidence="12">Flower</tissue>
    </source>
</reference>
<dbReference type="AlphaFoldDB" id="A0AAQ3KGM4"/>
<dbReference type="GO" id="GO:0003700">
    <property type="term" value="F:DNA-binding transcription factor activity"/>
    <property type="evidence" value="ECO:0007669"/>
    <property type="project" value="UniProtKB-UniRule"/>
</dbReference>
<feature type="compositionally biased region" description="Low complexity" evidence="10">
    <location>
        <begin position="23"/>
        <end position="38"/>
    </location>
</feature>
<dbReference type="PANTHER" id="PTHR31992">
    <property type="entry name" value="DOF ZINC FINGER PROTEIN DOF1.4-RELATED"/>
    <property type="match status" value="1"/>
</dbReference>
<evidence type="ECO:0000313" key="12">
    <source>
        <dbReference type="EMBL" id="WOL07010.1"/>
    </source>
</evidence>
<feature type="domain" description="Dof-type" evidence="11">
    <location>
        <begin position="55"/>
        <end position="109"/>
    </location>
</feature>
<evidence type="ECO:0000256" key="6">
    <source>
        <dbReference type="ARBA" id="ARBA00023163"/>
    </source>
</evidence>
<proteinExistence type="predicted"/>
<dbReference type="GO" id="GO:0008270">
    <property type="term" value="F:zinc ion binding"/>
    <property type="evidence" value="ECO:0007669"/>
    <property type="project" value="UniProtKB-KW"/>
</dbReference>
<keyword evidence="6 9" id="KW-0804">Transcription</keyword>
<organism evidence="12 13">
    <name type="scientific">Canna indica</name>
    <name type="common">Indian-shot</name>
    <dbReference type="NCBI Taxonomy" id="4628"/>
    <lineage>
        <taxon>Eukaryota</taxon>
        <taxon>Viridiplantae</taxon>
        <taxon>Streptophyta</taxon>
        <taxon>Embryophyta</taxon>
        <taxon>Tracheophyta</taxon>
        <taxon>Spermatophyta</taxon>
        <taxon>Magnoliopsida</taxon>
        <taxon>Liliopsida</taxon>
        <taxon>Zingiberales</taxon>
        <taxon>Cannaceae</taxon>
        <taxon>Canna</taxon>
    </lineage>
</organism>
<name>A0AAQ3KGM4_9LILI</name>
<feature type="compositionally biased region" description="Low complexity" evidence="10">
    <location>
        <begin position="110"/>
        <end position="127"/>
    </location>
</feature>
<evidence type="ECO:0000256" key="5">
    <source>
        <dbReference type="ARBA" id="ARBA00023125"/>
    </source>
</evidence>
<evidence type="ECO:0000256" key="4">
    <source>
        <dbReference type="ARBA" id="ARBA00023015"/>
    </source>
</evidence>
<dbReference type="InterPro" id="IPR045174">
    <property type="entry name" value="Dof"/>
</dbReference>
<dbReference type="GO" id="GO:0005634">
    <property type="term" value="C:nucleus"/>
    <property type="evidence" value="ECO:0007669"/>
    <property type="project" value="UniProtKB-SubCell"/>
</dbReference>
<dbReference type="Proteomes" id="UP001327560">
    <property type="component" value="Chromosome 5"/>
</dbReference>
<feature type="region of interest" description="Disordered" evidence="10">
    <location>
        <begin position="23"/>
        <end position="55"/>
    </location>
</feature>
<comment type="function">
    <text evidence="9">Transcription factor that binds specifically to a 5'-AA[AG]G-3' consensus core sequence.</text>
</comment>
<feature type="compositionally biased region" description="Basic and acidic residues" evidence="10">
    <location>
        <begin position="42"/>
        <end position="54"/>
    </location>
</feature>
<protein>
    <recommendedName>
        <fullName evidence="9">Dof zinc finger protein</fullName>
    </recommendedName>
</protein>
<keyword evidence="5 8" id="KW-0238">DNA-binding</keyword>
<evidence type="ECO:0000256" key="3">
    <source>
        <dbReference type="ARBA" id="ARBA00022833"/>
    </source>
</evidence>
<keyword evidence="2 8" id="KW-0863">Zinc-finger</keyword>
<dbReference type="InterPro" id="IPR003851">
    <property type="entry name" value="Znf_Dof"/>
</dbReference>
<dbReference type="PANTHER" id="PTHR31992:SF316">
    <property type="entry name" value="DOF ZINC FINGER PROTEIN DOF1.2"/>
    <property type="match status" value="1"/>
</dbReference>
<evidence type="ECO:0000256" key="7">
    <source>
        <dbReference type="ARBA" id="ARBA00023242"/>
    </source>
</evidence>
<evidence type="ECO:0000259" key="11">
    <source>
        <dbReference type="PROSITE" id="PS50884"/>
    </source>
</evidence>
<keyword evidence="4 9" id="KW-0805">Transcription regulation</keyword>
<keyword evidence="13" id="KW-1185">Reference proteome</keyword>
<dbReference type="GO" id="GO:0003677">
    <property type="term" value="F:DNA binding"/>
    <property type="evidence" value="ECO:0007669"/>
    <property type="project" value="UniProtKB-UniRule"/>
</dbReference>
<keyword evidence="3 9" id="KW-0862">Zinc</keyword>
<feature type="region of interest" description="Disordered" evidence="10">
    <location>
        <begin position="96"/>
        <end position="127"/>
    </location>
</feature>
<evidence type="ECO:0000256" key="10">
    <source>
        <dbReference type="SAM" id="MobiDB-lite"/>
    </source>
</evidence>
<dbReference type="PROSITE" id="PS50884">
    <property type="entry name" value="ZF_DOF_2"/>
    <property type="match status" value="1"/>
</dbReference>
<dbReference type="Pfam" id="PF02701">
    <property type="entry name" value="Zn_ribbon_Dof"/>
    <property type="match status" value="1"/>
</dbReference>
<keyword evidence="1 9" id="KW-0479">Metal-binding</keyword>
<gene>
    <name evidence="12" type="ORF">Cni_G15745</name>
</gene>
<evidence type="ECO:0000313" key="13">
    <source>
        <dbReference type="Proteomes" id="UP001327560"/>
    </source>
</evidence>